<gene>
    <name evidence="1" type="ORF">MB09_14980</name>
</gene>
<accession>A0ABR5DEW5</accession>
<name>A0ABR5DEW5_9FLAO</name>
<dbReference type="Proteomes" id="UP000033497">
    <property type="component" value="Unassembled WGS sequence"/>
</dbReference>
<dbReference type="EMBL" id="JSVU01000015">
    <property type="protein sequence ID" value="KJJ37315.1"/>
    <property type="molecule type" value="Genomic_DNA"/>
</dbReference>
<keyword evidence="2" id="KW-1185">Reference proteome</keyword>
<comment type="caution">
    <text evidence="1">The sequence shown here is derived from an EMBL/GenBank/DDBJ whole genome shotgun (WGS) entry which is preliminary data.</text>
</comment>
<proteinExistence type="predicted"/>
<evidence type="ECO:0000313" key="2">
    <source>
        <dbReference type="Proteomes" id="UP000033497"/>
    </source>
</evidence>
<organism evidence="1 2">
    <name type="scientific">Aequorivita vladivostokensis</name>
    <dbReference type="NCBI Taxonomy" id="171194"/>
    <lineage>
        <taxon>Bacteria</taxon>
        <taxon>Pseudomonadati</taxon>
        <taxon>Bacteroidota</taxon>
        <taxon>Flavobacteriia</taxon>
        <taxon>Flavobacteriales</taxon>
        <taxon>Flavobacteriaceae</taxon>
        <taxon>Aequorivita</taxon>
    </lineage>
</organism>
<evidence type="ECO:0000313" key="1">
    <source>
        <dbReference type="EMBL" id="KJJ37315.1"/>
    </source>
</evidence>
<protein>
    <submittedName>
        <fullName evidence="1">Uncharacterized protein</fullName>
    </submittedName>
</protein>
<reference evidence="1 2" key="1">
    <citation type="submission" date="2014-10" db="EMBL/GenBank/DDBJ databases">
        <title>Genome sequencing of Vitellibacter vladivostokensis KMM 3516.</title>
        <authorList>
            <person name="Thevarajoo S."/>
            <person name="Selvaratnam C."/>
            <person name="Goh K.M."/>
            <person name="Chong C.S."/>
        </authorList>
    </citation>
    <scope>NUCLEOTIDE SEQUENCE [LARGE SCALE GENOMIC DNA]</scope>
    <source>
        <strain evidence="1 2">KMM 3516</strain>
    </source>
</reference>
<sequence length="66" mass="7313">MCKQIFIIFVLLTYICDSSKSKILEAFALNLGQKTGNFMQRDDKQIAHDPGVGSLIVARYTSTSGQ</sequence>